<keyword evidence="2" id="KW-0902">Two-component regulatory system</keyword>
<dbReference type="GO" id="GO:0000160">
    <property type="term" value="P:phosphorelay signal transduction system"/>
    <property type="evidence" value="ECO:0007669"/>
    <property type="project" value="UniProtKB-KW"/>
</dbReference>
<dbReference type="PROSITE" id="PS50110">
    <property type="entry name" value="RESPONSE_REGULATORY"/>
    <property type="match status" value="1"/>
</dbReference>
<dbReference type="SUPFAM" id="SSF52172">
    <property type="entry name" value="CheY-like"/>
    <property type="match status" value="1"/>
</dbReference>
<accession>A0A0G1NKN2</accession>
<comment type="caution">
    <text evidence="5">The sequence shown here is derived from an EMBL/GenBank/DDBJ whole genome shotgun (WGS) entry which is preliminary data.</text>
</comment>
<dbReference type="EMBL" id="LCLU01000030">
    <property type="protein sequence ID" value="KKU21139.1"/>
    <property type="molecule type" value="Genomic_DNA"/>
</dbReference>
<dbReference type="InterPro" id="IPR011006">
    <property type="entry name" value="CheY-like_superfamily"/>
</dbReference>
<protein>
    <submittedName>
        <fullName evidence="5">Response regulator receiver protein</fullName>
    </submittedName>
</protein>
<gene>
    <name evidence="5" type="ORF">UX33_C0030G0007</name>
</gene>
<dbReference type="PANTHER" id="PTHR44591:SF14">
    <property type="entry name" value="PROTEIN PILG"/>
    <property type="match status" value="1"/>
</dbReference>
<dbReference type="SMART" id="SM00448">
    <property type="entry name" value="REC"/>
    <property type="match status" value="1"/>
</dbReference>
<reference evidence="5 6" key="1">
    <citation type="journal article" date="2015" name="Nature">
        <title>rRNA introns, odd ribosomes, and small enigmatic genomes across a large radiation of phyla.</title>
        <authorList>
            <person name="Brown C.T."/>
            <person name="Hug L.A."/>
            <person name="Thomas B.C."/>
            <person name="Sharon I."/>
            <person name="Castelle C.J."/>
            <person name="Singh A."/>
            <person name="Wilkins M.J."/>
            <person name="Williams K.H."/>
            <person name="Banfield J.F."/>
        </authorList>
    </citation>
    <scope>NUCLEOTIDE SEQUENCE [LARGE SCALE GENOMIC DNA]</scope>
</reference>
<dbReference type="Pfam" id="PF00072">
    <property type="entry name" value="Response_reg"/>
    <property type="match status" value="1"/>
</dbReference>
<evidence type="ECO:0000256" key="1">
    <source>
        <dbReference type="ARBA" id="ARBA00022553"/>
    </source>
</evidence>
<evidence type="ECO:0000256" key="3">
    <source>
        <dbReference type="PROSITE-ProRule" id="PRU00169"/>
    </source>
</evidence>
<dbReference type="PANTHER" id="PTHR44591">
    <property type="entry name" value="STRESS RESPONSE REGULATOR PROTEIN 1"/>
    <property type="match status" value="1"/>
</dbReference>
<dbReference type="Proteomes" id="UP000034569">
    <property type="component" value="Unassembled WGS sequence"/>
</dbReference>
<sequence>MTDQQKAVLLIEDEPTLQKTISEILIQEGYKMLNALDGEIGLQMALREKPDLILLDLILPKIDGFEVLENIRKNEATKNIPVIVLTNLENAAAVERALALGALSYLVKANYELEDVVQKVKQAIK</sequence>
<proteinExistence type="predicted"/>
<feature type="modified residue" description="4-aspartylphosphate" evidence="3">
    <location>
        <position position="56"/>
    </location>
</feature>
<dbReference type="InterPro" id="IPR050595">
    <property type="entry name" value="Bact_response_regulator"/>
</dbReference>
<evidence type="ECO:0000256" key="2">
    <source>
        <dbReference type="ARBA" id="ARBA00023012"/>
    </source>
</evidence>
<evidence type="ECO:0000313" key="5">
    <source>
        <dbReference type="EMBL" id="KKU21139.1"/>
    </source>
</evidence>
<keyword evidence="1 3" id="KW-0597">Phosphoprotein</keyword>
<name>A0A0G1NKN2_9BACT</name>
<organism evidence="5 6">
    <name type="scientific">Candidatus Azambacteria bacterium GW2011_GWC1_46_13</name>
    <dbReference type="NCBI Taxonomy" id="1618619"/>
    <lineage>
        <taxon>Bacteria</taxon>
        <taxon>Candidatus Azamiibacteriota</taxon>
    </lineage>
</organism>
<dbReference type="InterPro" id="IPR001789">
    <property type="entry name" value="Sig_transdc_resp-reg_receiver"/>
</dbReference>
<evidence type="ECO:0000313" key="6">
    <source>
        <dbReference type="Proteomes" id="UP000034569"/>
    </source>
</evidence>
<dbReference type="Gene3D" id="3.40.50.2300">
    <property type="match status" value="1"/>
</dbReference>
<dbReference type="AlphaFoldDB" id="A0A0G1NKN2"/>
<feature type="domain" description="Response regulatory" evidence="4">
    <location>
        <begin position="7"/>
        <end position="123"/>
    </location>
</feature>
<evidence type="ECO:0000259" key="4">
    <source>
        <dbReference type="PROSITE" id="PS50110"/>
    </source>
</evidence>